<dbReference type="EMBL" id="KK107016">
    <property type="protein sequence ID" value="EZA62840.1"/>
    <property type="molecule type" value="Genomic_DNA"/>
</dbReference>
<keyword evidence="2" id="KW-0479">Metal-binding</keyword>
<reference evidence="11 12" key="1">
    <citation type="journal article" date="2014" name="Curr. Biol.">
        <title>The genome of the clonal raider ant Cerapachys biroi.</title>
        <authorList>
            <person name="Oxley P.R."/>
            <person name="Ji L."/>
            <person name="Fetter-Pruneda I."/>
            <person name="McKenzie S.K."/>
            <person name="Li C."/>
            <person name="Hu H."/>
            <person name="Zhang G."/>
            <person name="Kronauer D.J."/>
        </authorList>
    </citation>
    <scope>NUCLEOTIDE SEQUENCE [LARGE SCALE GENOMIC DNA]</scope>
</reference>
<evidence type="ECO:0000256" key="3">
    <source>
        <dbReference type="ARBA" id="ARBA00022759"/>
    </source>
</evidence>
<dbReference type="InterPro" id="IPR012337">
    <property type="entry name" value="RNaseH-like_sf"/>
</dbReference>
<gene>
    <name evidence="11" type="ORF">X777_01155</name>
</gene>
<dbReference type="InterPro" id="IPR036397">
    <property type="entry name" value="RNaseH_sf"/>
</dbReference>
<evidence type="ECO:0000259" key="10">
    <source>
        <dbReference type="PROSITE" id="PS50994"/>
    </source>
</evidence>
<keyword evidence="9" id="KW-0233">DNA recombination</keyword>
<dbReference type="GO" id="GO:0046872">
    <property type="term" value="F:metal ion binding"/>
    <property type="evidence" value="ECO:0007669"/>
    <property type="project" value="UniProtKB-KW"/>
</dbReference>
<dbReference type="PANTHER" id="PTHR42648:SF11">
    <property type="entry name" value="TRANSPOSON TY4-P GAG-POL POLYPROTEIN"/>
    <property type="match status" value="1"/>
</dbReference>
<dbReference type="Gene3D" id="3.30.420.10">
    <property type="entry name" value="Ribonuclease H-like superfamily/Ribonuclease H"/>
    <property type="match status" value="1"/>
</dbReference>
<name>A0A026X3G1_OOCBI</name>
<keyword evidence="8" id="KW-0808">Transferase</keyword>
<dbReference type="GO" id="GO:0016787">
    <property type="term" value="F:hydrolase activity"/>
    <property type="evidence" value="ECO:0007669"/>
    <property type="project" value="UniProtKB-KW"/>
</dbReference>
<dbReference type="InterPro" id="IPR039537">
    <property type="entry name" value="Retrotran_Ty1/copia-like"/>
</dbReference>
<evidence type="ECO:0000256" key="2">
    <source>
        <dbReference type="ARBA" id="ARBA00022723"/>
    </source>
</evidence>
<keyword evidence="12" id="KW-1185">Reference proteome</keyword>
<proteinExistence type="predicted"/>
<dbReference type="InterPro" id="IPR001584">
    <property type="entry name" value="Integrase_cat-core"/>
</dbReference>
<dbReference type="OMA" id="ICHEYTI"/>
<protein>
    <submittedName>
        <fullName evidence="11">Copia protein</fullName>
    </submittedName>
</protein>
<evidence type="ECO:0000256" key="4">
    <source>
        <dbReference type="ARBA" id="ARBA00022801"/>
    </source>
</evidence>
<sequence>MYFTYFLRNKSDTLITFKNFKEKCENVLRKKIKRIRTDNGTEFINDAFREFTNKEGIEHQKTVPYNPESNGKVERGNRVILERARTLLYESGLPLRFWAEAVAYVTHAVNVSPRKNKDRTPYEIWSGKVPNISYLRIF</sequence>
<dbReference type="Proteomes" id="UP000053097">
    <property type="component" value="Unassembled WGS sequence"/>
</dbReference>
<evidence type="ECO:0000313" key="12">
    <source>
        <dbReference type="Proteomes" id="UP000053097"/>
    </source>
</evidence>
<evidence type="ECO:0000256" key="6">
    <source>
        <dbReference type="ARBA" id="ARBA00022908"/>
    </source>
</evidence>
<keyword evidence="4" id="KW-0378">Hydrolase</keyword>
<evidence type="ECO:0000256" key="8">
    <source>
        <dbReference type="ARBA" id="ARBA00022932"/>
    </source>
</evidence>
<dbReference type="GO" id="GO:0003676">
    <property type="term" value="F:nucleic acid binding"/>
    <property type="evidence" value="ECO:0007669"/>
    <property type="project" value="InterPro"/>
</dbReference>
<dbReference type="STRING" id="2015173.A0A026X3G1"/>
<accession>A0A026X3G1</accession>
<dbReference type="PANTHER" id="PTHR42648">
    <property type="entry name" value="TRANSPOSASE, PUTATIVE-RELATED"/>
    <property type="match status" value="1"/>
</dbReference>
<dbReference type="SUPFAM" id="SSF53098">
    <property type="entry name" value="Ribonuclease H-like"/>
    <property type="match status" value="1"/>
</dbReference>
<keyword evidence="7" id="KW-0695">RNA-directed DNA polymerase</keyword>
<dbReference type="AlphaFoldDB" id="A0A026X3G1"/>
<feature type="domain" description="Integrase catalytic" evidence="10">
    <location>
        <begin position="1"/>
        <end position="129"/>
    </location>
</feature>
<dbReference type="OrthoDB" id="7555369at2759"/>
<keyword evidence="8" id="KW-0239">DNA-directed DNA polymerase</keyword>
<dbReference type="GO" id="GO:0006310">
    <property type="term" value="P:DNA recombination"/>
    <property type="evidence" value="ECO:0007669"/>
    <property type="project" value="UniProtKB-KW"/>
</dbReference>
<evidence type="ECO:0000256" key="1">
    <source>
        <dbReference type="ARBA" id="ARBA00022722"/>
    </source>
</evidence>
<dbReference type="GO" id="GO:0003887">
    <property type="term" value="F:DNA-directed DNA polymerase activity"/>
    <property type="evidence" value="ECO:0007669"/>
    <property type="project" value="UniProtKB-KW"/>
</dbReference>
<evidence type="ECO:0000313" key="11">
    <source>
        <dbReference type="EMBL" id="EZA62840.1"/>
    </source>
</evidence>
<dbReference type="GO" id="GO:0003964">
    <property type="term" value="F:RNA-directed DNA polymerase activity"/>
    <property type="evidence" value="ECO:0007669"/>
    <property type="project" value="UniProtKB-KW"/>
</dbReference>
<organism evidence="11 12">
    <name type="scientific">Ooceraea biroi</name>
    <name type="common">Clonal raider ant</name>
    <name type="synonym">Cerapachys biroi</name>
    <dbReference type="NCBI Taxonomy" id="2015173"/>
    <lineage>
        <taxon>Eukaryota</taxon>
        <taxon>Metazoa</taxon>
        <taxon>Ecdysozoa</taxon>
        <taxon>Arthropoda</taxon>
        <taxon>Hexapoda</taxon>
        <taxon>Insecta</taxon>
        <taxon>Pterygota</taxon>
        <taxon>Neoptera</taxon>
        <taxon>Endopterygota</taxon>
        <taxon>Hymenoptera</taxon>
        <taxon>Apocrita</taxon>
        <taxon>Aculeata</taxon>
        <taxon>Formicoidea</taxon>
        <taxon>Formicidae</taxon>
        <taxon>Dorylinae</taxon>
        <taxon>Ooceraea</taxon>
    </lineage>
</organism>
<evidence type="ECO:0000256" key="7">
    <source>
        <dbReference type="ARBA" id="ARBA00022918"/>
    </source>
</evidence>
<dbReference type="PROSITE" id="PS50994">
    <property type="entry name" value="INTEGRASE"/>
    <property type="match status" value="1"/>
</dbReference>
<keyword evidence="3" id="KW-0255">Endonuclease</keyword>
<keyword evidence="8" id="KW-0548">Nucleotidyltransferase</keyword>
<keyword evidence="6" id="KW-0229">DNA integration</keyword>
<keyword evidence="1" id="KW-0540">Nuclease</keyword>
<evidence type="ECO:0000256" key="9">
    <source>
        <dbReference type="ARBA" id="ARBA00023172"/>
    </source>
</evidence>
<keyword evidence="5" id="KW-0460">Magnesium</keyword>
<evidence type="ECO:0000256" key="5">
    <source>
        <dbReference type="ARBA" id="ARBA00022842"/>
    </source>
</evidence>
<dbReference type="GO" id="GO:0015074">
    <property type="term" value="P:DNA integration"/>
    <property type="evidence" value="ECO:0007669"/>
    <property type="project" value="UniProtKB-KW"/>
</dbReference>
<dbReference type="GO" id="GO:0004519">
    <property type="term" value="F:endonuclease activity"/>
    <property type="evidence" value="ECO:0007669"/>
    <property type="project" value="UniProtKB-KW"/>
</dbReference>